<evidence type="ECO:0000313" key="2">
    <source>
        <dbReference type="EMBL" id="NRT54776.1"/>
    </source>
</evidence>
<dbReference type="RefSeq" id="WP_173803742.1">
    <property type="nucleotide sequence ID" value="NZ_JABSNM010000002.1"/>
</dbReference>
<accession>A0ABX2FXL5</accession>
<comment type="caution">
    <text evidence="2">The sequence shown here is derived from an EMBL/GenBank/DDBJ whole genome shotgun (WGS) entry which is preliminary data.</text>
</comment>
<gene>
    <name evidence="2" type="ORF">HNQ01_000486</name>
</gene>
<sequence length="206" mass="22574">MSAADLTHTCAVCGAEESLDALLMRMIDDDETRRLLADVVTWSLPLGGQVVQYLRLHKPAKHVLSLVKVRKLLAELVPDLRRGAILARGREWSVSPEIWRDAFAELLRARDRGLLELPLQGNGYLYAVLVRLADRAEGVAERAVEVERRQGRAAVPAPVPVVPAPAEPDLAPVRRGVPEGVRALADRLRRPGTVSTSTAHDPKEPS</sequence>
<reference evidence="2 3" key="1">
    <citation type="submission" date="2020-05" db="EMBL/GenBank/DDBJ databases">
        <title>Genomic Encyclopedia of Type Strains, Phase IV (KMG-V): Genome sequencing to study the core and pangenomes of soil and plant-associated prokaryotes.</title>
        <authorList>
            <person name="Whitman W."/>
        </authorList>
    </citation>
    <scope>NUCLEOTIDE SEQUENCE [LARGE SCALE GENOMIC DNA]</scope>
    <source>
        <strain evidence="2 3">C29</strain>
    </source>
</reference>
<name>A0ABX2FXL5_9BURK</name>
<keyword evidence="3" id="KW-1185">Reference proteome</keyword>
<proteinExistence type="predicted"/>
<organism evidence="2 3">
    <name type="scientific">Sphaerotilus uruguayifluvii</name>
    <dbReference type="NCBI Taxonomy" id="2735897"/>
    <lineage>
        <taxon>Bacteria</taxon>
        <taxon>Pseudomonadati</taxon>
        <taxon>Pseudomonadota</taxon>
        <taxon>Betaproteobacteria</taxon>
        <taxon>Burkholderiales</taxon>
        <taxon>Sphaerotilaceae</taxon>
        <taxon>Sphaerotilus</taxon>
    </lineage>
</organism>
<evidence type="ECO:0000256" key="1">
    <source>
        <dbReference type="SAM" id="MobiDB-lite"/>
    </source>
</evidence>
<feature type="region of interest" description="Disordered" evidence="1">
    <location>
        <begin position="184"/>
        <end position="206"/>
    </location>
</feature>
<evidence type="ECO:0000313" key="3">
    <source>
        <dbReference type="Proteomes" id="UP001516061"/>
    </source>
</evidence>
<protein>
    <submittedName>
        <fullName evidence="2">Uncharacterized protein</fullName>
    </submittedName>
</protein>
<dbReference type="EMBL" id="JABSNM010000002">
    <property type="protein sequence ID" value="NRT54776.1"/>
    <property type="molecule type" value="Genomic_DNA"/>
</dbReference>
<dbReference type="Proteomes" id="UP001516061">
    <property type="component" value="Unassembled WGS sequence"/>
</dbReference>